<evidence type="ECO:0000313" key="1">
    <source>
        <dbReference type="EMBL" id="KAH7118805.1"/>
    </source>
</evidence>
<sequence length="254" mass="27353">MGVQRAAKERPGRSRRRLGEQMAGNAFRLGVGRLEGGFSKAHPGIKQAVSAPLAASAMSEKSSRADLAEYYVVPSGSSACLWDALVVLQLCLGINHPSIARTAASSHSSASASGSRFDASHLFHPIPSYPTLLPMHCTPLSSHSTPQMTFPSLTKPPNTNSLSACLSISCKRNAKRITRSPTRAVNTRAHCSQTTHHERIDSLSRFTSPLDSPFWTCRQSLRGRVAGSSASTGPESAVQALELWKQTHVEHDTR</sequence>
<proteinExistence type="predicted"/>
<protein>
    <submittedName>
        <fullName evidence="1">Uncharacterized protein</fullName>
    </submittedName>
</protein>
<organism evidence="1 2">
    <name type="scientific">Dendryphion nanum</name>
    <dbReference type="NCBI Taxonomy" id="256645"/>
    <lineage>
        <taxon>Eukaryota</taxon>
        <taxon>Fungi</taxon>
        <taxon>Dikarya</taxon>
        <taxon>Ascomycota</taxon>
        <taxon>Pezizomycotina</taxon>
        <taxon>Dothideomycetes</taxon>
        <taxon>Pleosporomycetidae</taxon>
        <taxon>Pleosporales</taxon>
        <taxon>Torulaceae</taxon>
        <taxon>Dendryphion</taxon>
    </lineage>
</organism>
<dbReference type="Proteomes" id="UP000700596">
    <property type="component" value="Unassembled WGS sequence"/>
</dbReference>
<comment type="caution">
    <text evidence="1">The sequence shown here is derived from an EMBL/GenBank/DDBJ whole genome shotgun (WGS) entry which is preliminary data.</text>
</comment>
<dbReference type="AlphaFoldDB" id="A0A9P9IGT0"/>
<dbReference type="EMBL" id="JAGMWT010000012">
    <property type="protein sequence ID" value="KAH7118805.1"/>
    <property type="molecule type" value="Genomic_DNA"/>
</dbReference>
<keyword evidence="2" id="KW-1185">Reference proteome</keyword>
<evidence type="ECO:0000313" key="2">
    <source>
        <dbReference type="Proteomes" id="UP000700596"/>
    </source>
</evidence>
<gene>
    <name evidence="1" type="ORF">B0J11DRAFT_508901</name>
</gene>
<accession>A0A9P9IGT0</accession>
<reference evidence="1" key="1">
    <citation type="journal article" date="2021" name="Nat. Commun.">
        <title>Genetic determinants of endophytism in the Arabidopsis root mycobiome.</title>
        <authorList>
            <person name="Mesny F."/>
            <person name="Miyauchi S."/>
            <person name="Thiergart T."/>
            <person name="Pickel B."/>
            <person name="Atanasova L."/>
            <person name="Karlsson M."/>
            <person name="Huettel B."/>
            <person name="Barry K.W."/>
            <person name="Haridas S."/>
            <person name="Chen C."/>
            <person name="Bauer D."/>
            <person name="Andreopoulos W."/>
            <person name="Pangilinan J."/>
            <person name="LaButti K."/>
            <person name="Riley R."/>
            <person name="Lipzen A."/>
            <person name="Clum A."/>
            <person name="Drula E."/>
            <person name="Henrissat B."/>
            <person name="Kohler A."/>
            <person name="Grigoriev I.V."/>
            <person name="Martin F.M."/>
            <person name="Hacquard S."/>
        </authorList>
    </citation>
    <scope>NUCLEOTIDE SEQUENCE</scope>
    <source>
        <strain evidence="1">MPI-CAGE-CH-0243</strain>
    </source>
</reference>
<name>A0A9P9IGT0_9PLEO</name>